<gene>
    <name evidence="11 13" type="primary">mnmG</name>
    <name evidence="11" type="synonym">gidA</name>
    <name evidence="13" type="ORF">HBH26_03205</name>
</gene>
<comment type="caution">
    <text evidence="11">Lacks conserved residue(s) required for the propagation of feature annotation.</text>
</comment>
<keyword evidence="11" id="KW-0963">Cytoplasm</keyword>
<dbReference type="PANTHER" id="PTHR11806:SF0">
    <property type="entry name" value="PROTEIN MTO1 HOMOLOG, MITOCHONDRIAL"/>
    <property type="match status" value="1"/>
</dbReference>
<evidence type="ECO:0000256" key="1">
    <source>
        <dbReference type="ARBA" id="ARBA00001974"/>
    </source>
</evidence>
<dbReference type="PROSITE" id="PS01281">
    <property type="entry name" value="GIDA_2"/>
    <property type="match status" value="1"/>
</dbReference>
<dbReference type="PROSITE" id="PS01280">
    <property type="entry name" value="GIDA_1"/>
    <property type="match status" value="1"/>
</dbReference>
<dbReference type="InterPro" id="IPR047001">
    <property type="entry name" value="MnmG_C_subdom"/>
</dbReference>
<evidence type="ECO:0000259" key="12">
    <source>
        <dbReference type="SMART" id="SM01228"/>
    </source>
</evidence>
<dbReference type="SMART" id="SM01228">
    <property type="entry name" value="GIDA_assoc_3"/>
    <property type="match status" value="1"/>
</dbReference>
<keyword evidence="8 11" id="KW-0520">NAD</keyword>
<dbReference type="Proteomes" id="UP000732399">
    <property type="component" value="Unassembled WGS sequence"/>
</dbReference>
<evidence type="ECO:0000256" key="2">
    <source>
        <dbReference type="ARBA" id="ARBA00003717"/>
    </source>
</evidence>
<dbReference type="PRINTS" id="PR00411">
    <property type="entry name" value="PNDRDTASEI"/>
</dbReference>
<evidence type="ECO:0000256" key="8">
    <source>
        <dbReference type="ARBA" id="ARBA00023027"/>
    </source>
</evidence>
<evidence type="ECO:0000256" key="6">
    <source>
        <dbReference type="ARBA" id="ARBA00022694"/>
    </source>
</evidence>
<dbReference type="InterPro" id="IPR040131">
    <property type="entry name" value="MnmG_N"/>
</dbReference>
<reference evidence="13 14" key="1">
    <citation type="submission" date="2020-03" db="EMBL/GenBank/DDBJ databases">
        <authorList>
            <person name="Wang L."/>
            <person name="He N."/>
            <person name="Li Y."/>
            <person name="Fang Y."/>
            <person name="Zhang F."/>
        </authorList>
    </citation>
    <scope>NUCLEOTIDE SEQUENCE [LARGE SCALE GENOMIC DNA]</scope>
    <source>
        <strain evidence="13 14">36D10-4-7</strain>
    </source>
</reference>
<evidence type="ECO:0000256" key="10">
    <source>
        <dbReference type="ARBA" id="ARBA00031800"/>
    </source>
</evidence>
<dbReference type="Gene3D" id="1.10.150.570">
    <property type="entry name" value="GidA associated domain, C-terminal subdomain"/>
    <property type="match status" value="1"/>
</dbReference>
<dbReference type="Pfam" id="PF01134">
    <property type="entry name" value="GIDA"/>
    <property type="match status" value="1"/>
</dbReference>
<evidence type="ECO:0000313" key="13">
    <source>
        <dbReference type="EMBL" id="NJR77623.1"/>
    </source>
</evidence>
<evidence type="ECO:0000256" key="9">
    <source>
        <dbReference type="ARBA" id="ARBA00025948"/>
    </source>
</evidence>
<proteinExistence type="inferred from homology"/>
<dbReference type="NCBIfam" id="TIGR00136">
    <property type="entry name" value="mnmG_gidA"/>
    <property type="match status" value="1"/>
</dbReference>
<dbReference type="HAMAP" id="MF_00129">
    <property type="entry name" value="MnmG_GidA"/>
    <property type="match status" value="1"/>
</dbReference>
<protein>
    <recommendedName>
        <fullName evidence="4 11">tRNA uridine 5-carboxymethylaminomethyl modification enzyme MnmG</fullName>
    </recommendedName>
    <alternativeName>
        <fullName evidence="10 11">Glucose-inhibited division protein A</fullName>
    </alternativeName>
</protein>
<keyword evidence="5 11" id="KW-0285">Flavoprotein</keyword>
<feature type="binding site" evidence="11">
    <location>
        <begin position="16"/>
        <end position="21"/>
    </location>
    <ligand>
        <name>FAD</name>
        <dbReference type="ChEBI" id="CHEBI:57692"/>
    </ligand>
</feature>
<evidence type="ECO:0000256" key="4">
    <source>
        <dbReference type="ARBA" id="ARBA00020461"/>
    </source>
</evidence>
<dbReference type="SUPFAM" id="SSF51905">
    <property type="entry name" value="FAD/NAD(P)-binding domain"/>
    <property type="match status" value="1"/>
</dbReference>
<dbReference type="PANTHER" id="PTHR11806">
    <property type="entry name" value="GLUCOSE INHIBITED DIVISION PROTEIN A"/>
    <property type="match status" value="1"/>
</dbReference>
<comment type="similarity">
    <text evidence="3 11">Belongs to the MnmG family.</text>
</comment>
<comment type="subunit">
    <text evidence="9 11">Homodimer. Heterotetramer of two MnmE and two MnmG subunits.</text>
</comment>
<dbReference type="InterPro" id="IPR020595">
    <property type="entry name" value="MnmG-rel_CS"/>
</dbReference>
<dbReference type="EMBL" id="JAAVJH010000002">
    <property type="protein sequence ID" value="NJR77623.1"/>
    <property type="molecule type" value="Genomic_DNA"/>
</dbReference>
<comment type="caution">
    <text evidence="13">The sequence shown here is derived from an EMBL/GenBank/DDBJ whole genome shotgun (WGS) entry which is preliminary data.</text>
</comment>
<name>A0ABX1CI15_9SPHN</name>
<comment type="cofactor">
    <cofactor evidence="1 11">
        <name>FAD</name>
        <dbReference type="ChEBI" id="CHEBI:57692"/>
    </cofactor>
</comment>
<dbReference type="InterPro" id="IPR036188">
    <property type="entry name" value="FAD/NAD-bd_sf"/>
</dbReference>
<comment type="function">
    <text evidence="2 11">NAD-binding protein involved in the addition of a carboxymethylaminomethyl (cmnm) group at the wobble position (U34) of certain tRNAs, forming tRNA-cmnm(5)s(2)U34.</text>
</comment>
<keyword evidence="7 11" id="KW-0274">FAD</keyword>
<evidence type="ECO:0000256" key="5">
    <source>
        <dbReference type="ARBA" id="ARBA00022630"/>
    </source>
</evidence>
<evidence type="ECO:0000256" key="7">
    <source>
        <dbReference type="ARBA" id="ARBA00022827"/>
    </source>
</evidence>
<dbReference type="InterPro" id="IPR002218">
    <property type="entry name" value="MnmG-rel"/>
</dbReference>
<feature type="domain" description="tRNA uridine 5-carboxymethylaminomethyl modification enzyme C-terminal subdomain" evidence="12">
    <location>
        <begin position="500"/>
        <end position="571"/>
    </location>
</feature>
<feature type="binding site" evidence="11">
    <location>
        <begin position="275"/>
        <end position="289"/>
    </location>
    <ligand>
        <name>NAD(+)</name>
        <dbReference type="ChEBI" id="CHEBI:57540"/>
    </ligand>
</feature>
<dbReference type="Pfam" id="PF13932">
    <property type="entry name" value="SAM_GIDA_C"/>
    <property type="match status" value="1"/>
</dbReference>
<keyword evidence="6 11" id="KW-0819">tRNA processing</keyword>
<evidence type="ECO:0000256" key="11">
    <source>
        <dbReference type="HAMAP-Rule" id="MF_00129"/>
    </source>
</evidence>
<keyword evidence="14" id="KW-1185">Reference proteome</keyword>
<accession>A0ABX1CI15</accession>
<dbReference type="InterPro" id="IPR044920">
    <property type="entry name" value="MnmG_C_subdom_sf"/>
</dbReference>
<comment type="subcellular location">
    <subcellularLocation>
        <location evidence="11">Cytoplasm</location>
    </subcellularLocation>
</comment>
<evidence type="ECO:0000313" key="14">
    <source>
        <dbReference type="Proteomes" id="UP000732399"/>
    </source>
</evidence>
<dbReference type="RefSeq" id="WP_168133483.1">
    <property type="nucleotide sequence ID" value="NZ_JAAVJH010000002.1"/>
</dbReference>
<evidence type="ECO:0000256" key="3">
    <source>
        <dbReference type="ARBA" id="ARBA00007653"/>
    </source>
</evidence>
<dbReference type="InterPro" id="IPR004416">
    <property type="entry name" value="MnmG"/>
</dbReference>
<sequence>MFHVEQDRSFDVAVVGGGHAGVEAAAAAARRGASVVLISQAVSAIGVMSCNPSIGGVGKGHLVREVDALDGIMARAADHAAIHHRMLNESKGAAVHGPRVQADRALYRTAVRALLGSYPHVTIVEGTVDDLRISSGIVEGVVLENGETIAARAVVLATGTFLGGRIFRGLEREAGGRVGERPANRLGERMRSWKLAMSRLKTGTPPRLDGRTIDWARLQRQGSDDAQWTMSTMSTGRQQPALACAITRTSARTHDVIREGLIDSPVASGAIDGRGPRYCPSIEDKVARFGDRDGHQIFLEPEGLCDSTVYPNGISTSLSTDTQVAFLRTIEGLKQVDVTVPGYAVEYDHIDPRMLDHRLALPMIGGLFCAGQLNGTTGYEEAAAQGLVAGANAAAYARGTEPLLLDRASSYIGVLIDDLVLQGISEPYRMLTARAEYRLSLRADNAEARLGEIARAAGLMTDVRHRHYERRAEQRERLRRDDLRSDEVDADIGAEVAADRGYAPYVARQEVEIASMRRDGAIAIPRGDALRGVAGLSSEMVERLERSAPATLDHARRIRGITPAALSALWLHARRSA</sequence>
<dbReference type="InterPro" id="IPR026904">
    <property type="entry name" value="MnmG_C"/>
</dbReference>
<organism evidence="13 14">
    <name type="scientific">Sphingomonas corticis</name>
    <dbReference type="NCBI Taxonomy" id="2722791"/>
    <lineage>
        <taxon>Bacteria</taxon>
        <taxon>Pseudomonadati</taxon>
        <taxon>Pseudomonadota</taxon>
        <taxon>Alphaproteobacteria</taxon>
        <taxon>Sphingomonadales</taxon>
        <taxon>Sphingomonadaceae</taxon>
        <taxon>Sphingomonas</taxon>
    </lineage>
</organism>
<dbReference type="Gene3D" id="3.50.50.60">
    <property type="entry name" value="FAD/NAD(P)-binding domain"/>
    <property type="match status" value="2"/>
</dbReference>